<keyword evidence="2" id="KW-1185">Reference proteome</keyword>
<proteinExistence type="predicted"/>
<accession>A0ABS2IKJ6</accession>
<reference evidence="1 2" key="1">
    <citation type="submission" date="2021-02" db="EMBL/GenBank/DDBJ databases">
        <authorList>
            <person name="Lee D.-H."/>
        </authorList>
    </citation>
    <scope>NUCLEOTIDE SEQUENCE [LARGE SCALE GENOMIC DNA]</scope>
    <source>
        <strain evidence="1 2">UL073</strain>
    </source>
</reference>
<sequence>MTTRDLSSISATVHEYFEGMYHGDTTRLRHAFHPQAYLFGYFHGALCHDSLENWMEEVDGTPVPAKHGEPFDMRIVSVDVTPPVAVAKVDVLYLGLRFTDYLSLLQIDDRWQIVNKIYRHA</sequence>
<evidence type="ECO:0000313" key="1">
    <source>
        <dbReference type="EMBL" id="MBM7062894.1"/>
    </source>
</evidence>
<dbReference type="Pfam" id="PF12893">
    <property type="entry name" value="Lumazine_bd_2"/>
    <property type="match status" value="1"/>
</dbReference>
<dbReference type="InterPro" id="IPR039437">
    <property type="entry name" value="FrzH/put_lumazine-bd"/>
</dbReference>
<organism evidence="1 2">
    <name type="scientific">Zestomonas insulae</name>
    <dbReference type="NCBI Taxonomy" id="2809017"/>
    <lineage>
        <taxon>Bacteria</taxon>
        <taxon>Pseudomonadati</taxon>
        <taxon>Pseudomonadota</taxon>
        <taxon>Gammaproteobacteria</taxon>
        <taxon>Pseudomonadales</taxon>
        <taxon>Pseudomonadaceae</taxon>
        <taxon>Zestomonas</taxon>
    </lineage>
</organism>
<dbReference type="RefSeq" id="WP_205350071.1">
    <property type="nucleotide sequence ID" value="NZ_JAFEUP010000006.1"/>
</dbReference>
<dbReference type="Gene3D" id="3.10.450.50">
    <property type="match status" value="1"/>
</dbReference>
<dbReference type="SUPFAM" id="SSF54427">
    <property type="entry name" value="NTF2-like"/>
    <property type="match status" value="1"/>
</dbReference>
<comment type="caution">
    <text evidence="1">The sequence shown here is derived from an EMBL/GenBank/DDBJ whole genome shotgun (WGS) entry which is preliminary data.</text>
</comment>
<evidence type="ECO:0000313" key="2">
    <source>
        <dbReference type="Proteomes" id="UP000717995"/>
    </source>
</evidence>
<gene>
    <name evidence="1" type="ORF">JQX08_19435</name>
</gene>
<protein>
    <submittedName>
        <fullName evidence="1">Nuclear transport factor 2 family protein</fullName>
    </submittedName>
</protein>
<dbReference type="Proteomes" id="UP000717995">
    <property type="component" value="Unassembled WGS sequence"/>
</dbReference>
<dbReference type="EMBL" id="JAFEUP010000006">
    <property type="protein sequence ID" value="MBM7062894.1"/>
    <property type="molecule type" value="Genomic_DNA"/>
</dbReference>
<name>A0ABS2IKJ6_9GAMM</name>
<dbReference type="InterPro" id="IPR032710">
    <property type="entry name" value="NTF2-like_dom_sf"/>
</dbReference>